<dbReference type="RefSeq" id="WP_125484784.1">
    <property type="nucleotide sequence ID" value="NZ_RSDW01000001.1"/>
</dbReference>
<comment type="caution">
    <text evidence="2">The sequence shown here is derived from an EMBL/GenBank/DDBJ whole genome shotgun (WGS) entry which is preliminary data.</text>
</comment>
<evidence type="ECO:0000313" key="2">
    <source>
        <dbReference type="EMBL" id="RSL16130.1"/>
    </source>
</evidence>
<dbReference type="AlphaFoldDB" id="A0A3R9WFR4"/>
<keyword evidence="3" id="KW-1185">Reference proteome</keyword>
<gene>
    <name evidence="2" type="ORF">EDE15_1639</name>
</gene>
<keyword evidence="1" id="KW-0812">Transmembrane</keyword>
<keyword evidence="1" id="KW-0472">Membrane</keyword>
<dbReference type="EMBL" id="RSDW01000001">
    <property type="protein sequence ID" value="RSL16130.1"/>
    <property type="molecule type" value="Genomic_DNA"/>
</dbReference>
<evidence type="ECO:0008006" key="4">
    <source>
        <dbReference type="Google" id="ProtNLM"/>
    </source>
</evidence>
<reference evidence="2 3" key="1">
    <citation type="submission" date="2018-12" db="EMBL/GenBank/DDBJ databases">
        <title>Sequencing of bacterial isolates from soil warming experiment in Harvard Forest, Massachusetts, USA.</title>
        <authorList>
            <person name="Deangelis K."/>
        </authorList>
    </citation>
    <scope>NUCLEOTIDE SEQUENCE [LARGE SCALE GENOMIC DNA]</scope>
    <source>
        <strain evidence="2 3">EB153</strain>
    </source>
</reference>
<evidence type="ECO:0000313" key="3">
    <source>
        <dbReference type="Proteomes" id="UP000269669"/>
    </source>
</evidence>
<keyword evidence="1" id="KW-1133">Transmembrane helix</keyword>
<name>A0A3R9WFR4_9BACT</name>
<feature type="transmembrane region" description="Helical" evidence="1">
    <location>
        <begin position="100"/>
        <end position="124"/>
    </location>
</feature>
<feature type="transmembrane region" description="Helical" evidence="1">
    <location>
        <begin position="20"/>
        <end position="39"/>
    </location>
</feature>
<evidence type="ECO:0000256" key="1">
    <source>
        <dbReference type="SAM" id="Phobius"/>
    </source>
</evidence>
<organism evidence="2 3">
    <name type="scientific">Edaphobacter aggregans</name>
    <dbReference type="NCBI Taxonomy" id="570835"/>
    <lineage>
        <taxon>Bacteria</taxon>
        <taxon>Pseudomonadati</taxon>
        <taxon>Acidobacteriota</taxon>
        <taxon>Terriglobia</taxon>
        <taxon>Terriglobales</taxon>
        <taxon>Acidobacteriaceae</taxon>
        <taxon>Edaphobacter</taxon>
    </lineage>
</organism>
<feature type="transmembrane region" description="Helical" evidence="1">
    <location>
        <begin position="217"/>
        <end position="237"/>
    </location>
</feature>
<dbReference type="Proteomes" id="UP000269669">
    <property type="component" value="Unassembled WGS sequence"/>
</dbReference>
<protein>
    <recommendedName>
        <fullName evidence="4">Transmembrane protein</fullName>
    </recommendedName>
</protein>
<accession>A0A3R9WFR4</accession>
<proteinExistence type="predicted"/>
<sequence>MLSLDEKKLRWFGIDMRPRWRRRIAVVATYTAFLVVVWVHPRWAYGALESLWLVWFVSRVWSTIKEAETGLKVAFTALWAFSIGAQMWQSHGKASPVNTALYATFLMAFASVLSWVGMAALTDSGWLAQVIQKGEGLNWRQQRRLARMGFAVGLDGFAWYEFGVRFRRLNEEQRAEVEELRRANPRGKWMHGGERVLLDDERIRQEENLVRAKVQRVMNWVLVLTAIWVSTAVMKGWTIRRSTVVSGVWTLVTLMITLRQAIVLWSVEDPGAASGELGLVEREA</sequence>